<dbReference type="Pfam" id="PF04246">
    <property type="entry name" value="RseC_MucC"/>
    <property type="match status" value="1"/>
</dbReference>
<keyword evidence="1" id="KW-0472">Membrane</keyword>
<evidence type="ECO:0000313" key="2">
    <source>
        <dbReference type="EMBL" id="AFG36631.1"/>
    </source>
</evidence>
<dbReference type="Proteomes" id="UP000007383">
    <property type="component" value="Chromosome"/>
</dbReference>
<dbReference type="PATRIC" id="fig|889378.3.peg.539"/>
<dbReference type="STRING" id="889378.Spiaf_0528"/>
<dbReference type="eggNOG" id="COG3086">
    <property type="taxonomic scope" value="Bacteria"/>
</dbReference>
<accession>H9UGI8</accession>
<dbReference type="KEGG" id="sfc:Spiaf_0528"/>
<name>H9UGI8_SPIAZ</name>
<dbReference type="OrthoDB" id="1120636at2"/>
<reference evidence="3" key="1">
    <citation type="journal article" date="2013" name="Stand. Genomic Sci.">
        <title>Complete genome sequence of the halophilic bacterium Spirochaeta africana type strain (Z-7692(T)) from the alkaline Lake Magadi in the East African Rift.</title>
        <authorList>
            <person name="Liolos K."/>
            <person name="Abt B."/>
            <person name="Scheuner C."/>
            <person name="Teshima H."/>
            <person name="Held B."/>
            <person name="Lapidus A."/>
            <person name="Nolan M."/>
            <person name="Lucas S."/>
            <person name="Deshpande S."/>
            <person name="Cheng J.F."/>
            <person name="Tapia R."/>
            <person name="Goodwin L.A."/>
            <person name="Pitluck S."/>
            <person name="Pagani I."/>
            <person name="Ivanova N."/>
            <person name="Mavromatis K."/>
            <person name="Mikhailova N."/>
            <person name="Huntemann M."/>
            <person name="Pati A."/>
            <person name="Chen A."/>
            <person name="Palaniappan K."/>
            <person name="Land M."/>
            <person name="Rohde M."/>
            <person name="Tindall B.J."/>
            <person name="Detter J.C."/>
            <person name="Goker M."/>
            <person name="Bristow J."/>
            <person name="Eisen J.A."/>
            <person name="Markowitz V."/>
            <person name="Hugenholtz P."/>
            <person name="Woyke T."/>
            <person name="Klenk H.P."/>
            <person name="Kyrpides N.C."/>
        </authorList>
    </citation>
    <scope>NUCLEOTIDE SEQUENCE</scope>
    <source>
        <strain evidence="3">ATCC 700263 / DSM 8902 / Z-7692</strain>
    </source>
</reference>
<keyword evidence="1" id="KW-0812">Transmembrane</keyword>
<keyword evidence="3" id="KW-1185">Reference proteome</keyword>
<sequence>MMYQVDGVAGTALFSHTGVVTAVADGMVEVEIHRPEGCGACSLKSACSQGNRKVLTAVPVYPCKPGDSVTVEITNQQGWQALFFGIVLPFLCTISGVLATVHLTGNEALGALVGLGSAAGYYGVFYLFRSAAARRFTITARPV</sequence>
<dbReference type="AlphaFoldDB" id="H9UGI8"/>
<dbReference type="HOGENOM" id="CLU_125969_1_0_12"/>
<protein>
    <submittedName>
        <fullName evidence="2">Positive regulator of sigma E activity</fullName>
    </submittedName>
</protein>
<organism evidence="2 3">
    <name type="scientific">Spirochaeta africana (strain ATCC 700263 / DSM 8902 / Z-7692)</name>
    <dbReference type="NCBI Taxonomy" id="889378"/>
    <lineage>
        <taxon>Bacteria</taxon>
        <taxon>Pseudomonadati</taxon>
        <taxon>Spirochaetota</taxon>
        <taxon>Spirochaetia</taxon>
        <taxon>Spirochaetales</taxon>
        <taxon>Spirochaetaceae</taxon>
        <taxon>Spirochaeta</taxon>
    </lineage>
</organism>
<evidence type="ECO:0000256" key="1">
    <source>
        <dbReference type="SAM" id="Phobius"/>
    </source>
</evidence>
<keyword evidence="1" id="KW-1133">Transmembrane helix</keyword>
<dbReference type="EMBL" id="CP003282">
    <property type="protein sequence ID" value="AFG36631.1"/>
    <property type="molecule type" value="Genomic_DNA"/>
</dbReference>
<evidence type="ECO:0000313" key="3">
    <source>
        <dbReference type="Proteomes" id="UP000007383"/>
    </source>
</evidence>
<gene>
    <name evidence="2" type="ordered locus">Spiaf_0528</name>
</gene>
<proteinExistence type="predicted"/>
<dbReference type="RefSeq" id="WP_014454628.1">
    <property type="nucleotide sequence ID" value="NC_017098.1"/>
</dbReference>
<feature type="transmembrane region" description="Helical" evidence="1">
    <location>
        <begin position="109"/>
        <end position="128"/>
    </location>
</feature>
<feature type="transmembrane region" description="Helical" evidence="1">
    <location>
        <begin position="81"/>
        <end position="103"/>
    </location>
</feature>